<dbReference type="PANTHER" id="PTHR42794:SF2">
    <property type="entry name" value="ABC TRANSPORTER ATP-BINDING PROTEIN"/>
    <property type="match status" value="1"/>
</dbReference>
<accession>A0A075RBP2</accession>
<dbReference type="eggNOG" id="COG1120">
    <property type="taxonomic scope" value="Bacteria"/>
</dbReference>
<dbReference type="PROSITE" id="PS00211">
    <property type="entry name" value="ABC_TRANSPORTER_1"/>
    <property type="match status" value="1"/>
</dbReference>
<protein>
    <submittedName>
        <fullName evidence="5">ABC-type cobalamin/Fe3+-siderophores transport systems, ATPase</fullName>
        <ecNumber evidence="5">3.6.3.-</ecNumber>
    </submittedName>
</protein>
<dbReference type="PANTHER" id="PTHR42794">
    <property type="entry name" value="HEMIN IMPORT ATP-BINDING PROTEIN HMUV"/>
    <property type="match status" value="1"/>
</dbReference>
<dbReference type="InterPro" id="IPR003593">
    <property type="entry name" value="AAA+_ATPase"/>
</dbReference>
<gene>
    <name evidence="5" type="ORF">BRLA_c026110</name>
</gene>
<dbReference type="CDD" id="cd03214">
    <property type="entry name" value="ABC_Iron-Siderophores_B12_Hemin"/>
    <property type="match status" value="1"/>
</dbReference>
<dbReference type="InterPro" id="IPR003439">
    <property type="entry name" value="ABC_transporter-like_ATP-bd"/>
</dbReference>
<dbReference type="RefSeq" id="WP_003336257.1">
    <property type="nucleotide sequence ID" value="NZ_CP007806.1"/>
</dbReference>
<evidence type="ECO:0000313" key="5">
    <source>
        <dbReference type="EMBL" id="AIG26930.1"/>
    </source>
</evidence>
<dbReference type="HOGENOM" id="CLU_000604_1_11_9"/>
<organism evidence="5 6">
    <name type="scientific">Brevibacillus laterosporus LMG 15441</name>
    <dbReference type="NCBI Taxonomy" id="1042163"/>
    <lineage>
        <taxon>Bacteria</taxon>
        <taxon>Bacillati</taxon>
        <taxon>Bacillota</taxon>
        <taxon>Bacilli</taxon>
        <taxon>Bacillales</taxon>
        <taxon>Paenibacillaceae</taxon>
        <taxon>Brevibacillus</taxon>
    </lineage>
</organism>
<reference evidence="5 6" key="1">
    <citation type="journal article" date="2011" name="J. Bacteriol.">
        <title>Genome sequence of Brevibacillus laterosporus LMG 15441, a pathogen of invertebrates.</title>
        <authorList>
            <person name="Djukic M."/>
            <person name="Poehlein A."/>
            <person name="Thurmer A."/>
            <person name="Daniel R."/>
        </authorList>
    </citation>
    <scope>NUCLEOTIDE SEQUENCE [LARGE SCALE GENOMIC DNA]</scope>
    <source>
        <strain evidence="5 6">LMG 15441</strain>
    </source>
</reference>
<feature type="domain" description="ABC transporter" evidence="4">
    <location>
        <begin position="11"/>
        <end position="243"/>
    </location>
</feature>
<evidence type="ECO:0000256" key="3">
    <source>
        <dbReference type="ARBA" id="ARBA00022840"/>
    </source>
</evidence>
<dbReference type="AlphaFoldDB" id="A0A075RBP2"/>
<proteinExistence type="predicted"/>
<dbReference type="EC" id="3.6.3.-" evidence="5"/>
<dbReference type="Proteomes" id="UP000005850">
    <property type="component" value="Chromosome"/>
</dbReference>
<dbReference type="GO" id="GO:0005524">
    <property type="term" value="F:ATP binding"/>
    <property type="evidence" value="ECO:0007669"/>
    <property type="project" value="UniProtKB-KW"/>
</dbReference>
<keyword evidence="6" id="KW-1185">Reference proteome</keyword>
<keyword evidence="2" id="KW-0547">Nucleotide-binding</keyword>
<dbReference type="Pfam" id="PF00005">
    <property type="entry name" value="ABC_tran"/>
    <property type="match status" value="1"/>
</dbReference>
<evidence type="ECO:0000256" key="2">
    <source>
        <dbReference type="ARBA" id="ARBA00022741"/>
    </source>
</evidence>
<dbReference type="EMBL" id="CP007806">
    <property type="protein sequence ID" value="AIG26930.1"/>
    <property type="molecule type" value="Genomic_DNA"/>
</dbReference>
<dbReference type="Gene3D" id="3.40.50.300">
    <property type="entry name" value="P-loop containing nucleotide triphosphate hydrolases"/>
    <property type="match status" value="1"/>
</dbReference>
<dbReference type="PROSITE" id="PS50893">
    <property type="entry name" value="ABC_TRANSPORTER_2"/>
    <property type="match status" value="1"/>
</dbReference>
<evidence type="ECO:0000313" key="6">
    <source>
        <dbReference type="Proteomes" id="UP000005850"/>
    </source>
</evidence>
<name>A0A075RBP2_BRELA</name>
<evidence type="ECO:0000259" key="4">
    <source>
        <dbReference type="PROSITE" id="PS50893"/>
    </source>
</evidence>
<sequence length="267" mass="30190">MPTKLDVDKHVELKQVGYEIQGTCILQDIDLHVQKGEFVGLLGPNGSGKSTLLKQVYRTLLPTTGSIYLLERELGQYQQKQLAKELSAVVQETQIQFDFSVYELVLMGRSPHKSMWEQENKHDLALVEQALAQVGLQNMGDRSYLSLSGGEKQRVLLARAIVQETDLLLLDEPTNHLDIHHQLGMLKLLKQQQKSVLAALHDLNLAAMFCDRLYMLEKGVIVCSGTPQEVLRPEILERVYKIQTEVTVHPVTGRVNIHYMIPDQVIC</sequence>
<evidence type="ECO:0000256" key="1">
    <source>
        <dbReference type="ARBA" id="ARBA00022448"/>
    </source>
</evidence>
<keyword evidence="5" id="KW-0378">Hydrolase</keyword>
<dbReference type="InterPro" id="IPR017871">
    <property type="entry name" value="ABC_transporter-like_CS"/>
</dbReference>
<dbReference type="SMART" id="SM00382">
    <property type="entry name" value="AAA"/>
    <property type="match status" value="1"/>
</dbReference>
<dbReference type="SUPFAM" id="SSF52540">
    <property type="entry name" value="P-loop containing nucleoside triphosphate hydrolases"/>
    <property type="match status" value="1"/>
</dbReference>
<dbReference type="KEGG" id="blr:BRLA_c026110"/>
<dbReference type="InterPro" id="IPR027417">
    <property type="entry name" value="P-loop_NTPase"/>
</dbReference>
<dbReference type="STRING" id="1042163.BRLA_c026110"/>
<keyword evidence="3" id="KW-0067">ATP-binding</keyword>
<keyword evidence="1" id="KW-0813">Transport</keyword>
<dbReference type="FunFam" id="3.40.50.300:FF:000134">
    <property type="entry name" value="Iron-enterobactin ABC transporter ATP-binding protein"/>
    <property type="match status" value="1"/>
</dbReference>
<dbReference type="GO" id="GO:0016887">
    <property type="term" value="F:ATP hydrolysis activity"/>
    <property type="evidence" value="ECO:0007669"/>
    <property type="project" value="InterPro"/>
</dbReference>